<dbReference type="Gene3D" id="3.60.130.10">
    <property type="entry name" value="Clavaminate synthase-like"/>
    <property type="match status" value="1"/>
</dbReference>
<dbReference type="OrthoDB" id="6994365at2"/>
<dbReference type="EMBL" id="CP039371">
    <property type="protein sequence ID" value="QCI10449.1"/>
    <property type="molecule type" value="Genomic_DNA"/>
</dbReference>
<dbReference type="RefSeq" id="WP_136912690.1">
    <property type="nucleotide sequence ID" value="NZ_CP039371.1"/>
</dbReference>
<organism evidence="2 3">
    <name type="scientific">Pseudomonas putida</name>
    <name type="common">Arthrobacter siderocapsulatus</name>
    <dbReference type="NCBI Taxonomy" id="303"/>
    <lineage>
        <taxon>Bacteria</taxon>
        <taxon>Pseudomonadati</taxon>
        <taxon>Pseudomonadota</taxon>
        <taxon>Gammaproteobacteria</taxon>
        <taxon>Pseudomonadales</taxon>
        <taxon>Pseudomonadaceae</taxon>
        <taxon>Pseudomonas</taxon>
    </lineage>
</organism>
<reference evidence="3" key="1">
    <citation type="submission" date="2019-04" db="EMBL/GenBank/DDBJ databases">
        <title>Genome sequence of Pseudomonas putida 1290, an auxin catabolizing strain.</title>
        <authorList>
            <person name="Laird T.S."/>
            <person name="Leveau J.H.J."/>
        </authorList>
    </citation>
    <scope>NUCLEOTIDE SEQUENCE [LARGE SCALE GENOMIC DNA]</scope>
    <source>
        <strain evidence="3">1290</strain>
    </source>
</reference>
<name>A0A4D6X3H8_PSEPU</name>
<dbReference type="Proteomes" id="UP000298551">
    <property type="component" value="Chromosome"/>
</dbReference>
<accession>A0A4D6X3H8</accession>
<sequence>MYHPEVAHLDFSHEQSQAIALASQAIADSGGPEAKGSAFQAFASAEHVLKTLTNNQCAMLQRFSEGGLSALMCRHMIHANDPIPLQLPDIDTLANSAHCQYLASRNQLLLAMARHRGFAFDIDNEGKQIRLVGNFKGGGWVPHFDEPPSTEVEVSSHAGLRLGPHTEAPYNCSTVAHDGHSPAPSALILTARWNPADEPTYVFPLRDIIERLGSLDALALTSASFNFTRSDCFSDGQGEAGKCVSMLQFEANGGFSLRYNSYRFSLDEQAPSTVARAFAAFEKMLDSAEPQKFVLQPDNALLINNCRGLHGRDRVQDNRRLLVRQFGYAPCAVPIVLSNDPLLVQA</sequence>
<dbReference type="AlphaFoldDB" id="A0A4D6X3H8"/>
<protein>
    <recommendedName>
        <fullName evidence="4">TauD/TfdA-like domain-containing protein</fullName>
    </recommendedName>
</protein>
<dbReference type="GO" id="GO:0016706">
    <property type="term" value="F:2-oxoglutarate-dependent dioxygenase activity"/>
    <property type="evidence" value="ECO:0007669"/>
    <property type="project" value="UniProtKB-ARBA"/>
</dbReference>
<keyword evidence="1" id="KW-0560">Oxidoreductase</keyword>
<gene>
    <name evidence="2" type="ORF">E6B08_03030</name>
</gene>
<proteinExistence type="predicted"/>
<evidence type="ECO:0000313" key="2">
    <source>
        <dbReference type="EMBL" id="QCI10449.1"/>
    </source>
</evidence>
<dbReference type="InterPro" id="IPR042098">
    <property type="entry name" value="TauD-like_sf"/>
</dbReference>
<evidence type="ECO:0000313" key="3">
    <source>
        <dbReference type="Proteomes" id="UP000298551"/>
    </source>
</evidence>
<evidence type="ECO:0000256" key="1">
    <source>
        <dbReference type="ARBA" id="ARBA00023002"/>
    </source>
</evidence>
<evidence type="ECO:0008006" key="4">
    <source>
        <dbReference type="Google" id="ProtNLM"/>
    </source>
</evidence>
<dbReference type="SUPFAM" id="SSF51197">
    <property type="entry name" value="Clavaminate synthase-like"/>
    <property type="match status" value="1"/>
</dbReference>